<evidence type="ECO:0000313" key="14">
    <source>
        <dbReference type="EMBL" id="NYH00432.1"/>
    </source>
</evidence>
<dbReference type="RefSeq" id="WP_179569256.1">
    <property type="nucleotide sequence ID" value="NZ_JACBZY010000001.1"/>
</dbReference>
<keyword evidence="15" id="KW-1185">Reference proteome</keyword>
<feature type="domain" description="Signal transduction histidine kinase subgroup 3 dimerisation and phosphoacceptor" evidence="12">
    <location>
        <begin position="265"/>
        <end position="328"/>
    </location>
</feature>
<keyword evidence="10" id="KW-0472">Membrane</keyword>
<name>A0A852YH06_9MICO</name>
<gene>
    <name evidence="14" type="ORF">BJ979_003057</name>
</gene>
<dbReference type="Pfam" id="PF13796">
    <property type="entry name" value="Sensor"/>
    <property type="match status" value="1"/>
</dbReference>
<dbReference type="SUPFAM" id="SSF55874">
    <property type="entry name" value="ATPase domain of HSP90 chaperone/DNA topoisomerase II/histidine kinase"/>
    <property type="match status" value="1"/>
</dbReference>
<keyword evidence="4" id="KW-0808">Transferase</keyword>
<feature type="compositionally biased region" description="Low complexity" evidence="9">
    <location>
        <begin position="1"/>
        <end position="17"/>
    </location>
</feature>
<evidence type="ECO:0000256" key="7">
    <source>
        <dbReference type="ARBA" id="ARBA00022840"/>
    </source>
</evidence>
<evidence type="ECO:0000259" key="12">
    <source>
        <dbReference type="Pfam" id="PF07730"/>
    </source>
</evidence>
<evidence type="ECO:0000256" key="4">
    <source>
        <dbReference type="ARBA" id="ARBA00022679"/>
    </source>
</evidence>
<keyword evidence="7" id="KW-0067">ATP-binding</keyword>
<keyword evidence="6 14" id="KW-0418">Kinase</keyword>
<evidence type="ECO:0000256" key="6">
    <source>
        <dbReference type="ARBA" id="ARBA00022777"/>
    </source>
</evidence>
<comment type="caution">
    <text evidence="14">The sequence shown here is derived from an EMBL/GenBank/DDBJ whole genome shotgun (WGS) entry which is preliminary data.</text>
</comment>
<dbReference type="InterPro" id="IPR036890">
    <property type="entry name" value="HATPase_C_sf"/>
</dbReference>
<dbReference type="InterPro" id="IPR011712">
    <property type="entry name" value="Sig_transdc_His_kin_sub3_dim/P"/>
</dbReference>
<dbReference type="EMBL" id="JACBZY010000001">
    <property type="protein sequence ID" value="NYH00432.1"/>
    <property type="molecule type" value="Genomic_DNA"/>
</dbReference>
<keyword evidence="10" id="KW-0812">Transmembrane</keyword>
<dbReference type="InterPro" id="IPR050482">
    <property type="entry name" value="Sensor_HK_TwoCompSys"/>
</dbReference>
<dbReference type="GO" id="GO:0046983">
    <property type="term" value="F:protein dimerization activity"/>
    <property type="evidence" value="ECO:0007669"/>
    <property type="project" value="InterPro"/>
</dbReference>
<dbReference type="GO" id="GO:0016020">
    <property type="term" value="C:membrane"/>
    <property type="evidence" value="ECO:0007669"/>
    <property type="project" value="InterPro"/>
</dbReference>
<comment type="catalytic activity">
    <reaction evidence="1">
        <text>ATP + protein L-histidine = ADP + protein N-phospho-L-histidine.</text>
        <dbReference type="EC" id="2.7.13.3"/>
    </reaction>
</comment>
<evidence type="ECO:0000259" key="11">
    <source>
        <dbReference type="Pfam" id="PF02518"/>
    </source>
</evidence>
<evidence type="ECO:0000259" key="13">
    <source>
        <dbReference type="Pfam" id="PF13796"/>
    </source>
</evidence>
<feature type="transmembrane region" description="Helical" evidence="10">
    <location>
        <begin position="44"/>
        <end position="62"/>
    </location>
</feature>
<feature type="domain" description="Putative sensor" evidence="13">
    <location>
        <begin position="46"/>
        <end position="234"/>
    </location>
</feature>
<dbReference type="PANTHER" id="PTHR24421:SF10">
    <property type="entry name" value="NITRATE_NITRITE SENSOR PROTEIN NARQ"/>
    <property type="match status" value="1"/>
</dbReference>
<evidence type="ECO:0000256" key="8">
    <source>
        <dbReference type="ARBA" id="ARBA00023012"/>
    </source>
</evidence>
<dbReference type="Gene3D" id="3.30.565.10">
    <property type="entry name" value="Histidine kinase-like ATPase, C-terminal domain"/>
    <property type="match status" value="1"/>
</dbReference>
<evidence type="ECO:0000256" key="5">
    <source>
        <dbReference type="ARBA" id="ARBA00022741"/>
    </source>
</evidence>
<feature type="transmembrane region" description="Helical" evidence="10">
    <location>
        <begin position="68"/>
        <end position="88"/>
    </location>
</feature>
<feature type="domain" description="Histidine kinase/HSP90-like ATPase" evidence="11">
    <location>
        <begin position="368"/>
        <end position="460"/>
    </location>
</feature>
<feature type="region of interest" description="Disordered" evidence="9">
    <location>
        <begin position="1"/>
        <end position="28"/>
    </location>
</feature>
<keyword evidence="8" id="KW-0902">Two-component regulatory system</keyword>
<dbReference type="EC" id="2.7.13.3" evidence="2"/>
<organism evidence="14 15">
    <name type="scientific">Schumannella luteola</name>
    <dbReference type="NCBI Taxonomy" id="472059"/>
    <lineage>
        <taxon>Bacteria</taxon>
        <taxon>Bacillati</taxon>
        <taxon>Actinomycetota</taxon>
        <taxon>Actinomycetes</taxon>
        <taxon>Micrococcales</taxon>
        <taxon>Microbacteriaceae</taxon>
        <taxon>Schumannella</taxon>
    </lineage>
</organism>
<dbReference type="CDD" id="cd16917">
    <property type="entry name" value="HATPase_UhpB-NarQ-NarX-like"/>
    <property type="match status" value="1"/>
</dbReference>
<keyword evidence="10" id="KW-1133">Transmembrane helix</keyword>
<protein>
    <recommendedName>
        <fullName evidence="2">histidine kinase</fullName>
        <ecNumber evidence="2">2.7.13.3</ecNumber>
    </recommendedName>
</protein>
<evidence type="ECO:0000313" key="15">
    <source>
        <dbReference type="Proteomes" id="UP000553888"/>
    </source>
</evidence>
<sequence length="461" mass="49732">MTTTLPNDIAPAADIARPPSPPTAAPPASGRGYLGLWRTVPRELGFLLPLLPIVVAAISVLSTLLWTGVGMITIVVGFFIVLAALYVARGLGDFELLRLRASGRPAITPPSWTPRPATGWISRVFGPFADPHYWMHLLHGMIVNFVLGVISWSITITWVASALGGLTYWIWVIASPEADRSRYFTGRISLLFGDPNPVVDSIFSFAVGLVFLATLPLVTRGLTLMHWGVAKGMLGAWSSDRLREQVQTLTESRAAASSAEGQSLRRLERDIHDGPQQRLVRLQMDLASAERQLEADPERSRALIGEALTQSKEALEELRALSRGFAPPLLLDRGLRAALSGLCDRGVVPARFVDELPPEVELPTEVERNAYFIAAEALTNAAKHAGARSATVTLRLRRIPETDDTWLDLHVVDDGRGGATPIAGHGLAGIDERLRGVGGLLTLSSPVGGGTEVVAHLPLVR</sequence>
<dbReference type="InterPro" id="IPR025828">
    <property type="entry name" value="Put_sensor_dom"/>
</dbReference>
<dbReference type="GO" id="GO:0000155">
    <property type="term" value="F:phosphorelay sensor kinase activity"/>
    <property type="evidence" value="ECO:0007669"/>
    <property type="project" value="InterPro"/>
</dbReference>
<feature type="transmembrane region" description="Helical" evidence="10">
    <location>
        <begin position="202"/>
        <end position="223"/>
    </location>
</feature>
<reference evidence="14 15" key="1">
    <citation type="submission" date="2020-07" db="EMBL/GenBank/DDBJ databases">
        <title>Sequencing the genomes of 1000 actinobacteria strains.</title>
        <authorList>
            <person name="Klenk H.-P."/>
        </authorList>
    </citation>
    <scope>NUCLEOTIDE SEQUENCE [LARGE SCALE GENOMIC DNA]</scope>
    <source>
        <strain evidence="14 15">DSM 23141</strain>
    </source>
</reference>
<dbReference type="GO" id="GO:0005524">
    <property type="term" value="F:ATP binding"/>
    <property type="evidence" value="ECO:0007669"/>
    <property type="project" value="UniProtKB-KW"/>
</dbReference>
<dbReference type="Pfam" id="PF07730">
    <property type="entry name" value="HisKA_3"/>
    <property type="match status" value="1"/>
</dbReference>
<feature type="transmembrane region" description="Helical" evidence="10">
    <location>
        <begin position="142"/>
        <end position="171"/>
    </location>
</feature>
<evidence type="ECO:0000256" key="2">
    <source>
        <dbReference type="ARBA" id="ARBA00012438"/>
    </source>
</evidence>
<dbReference type="PANTHER" id="PTHR24421">
    <property type="entry name" value="NITRATE/NITRITE SENSOR PROTEIN NARX-RELATED"/>
    <property type="match status" value="1"/>
</dbReference>
<dbReference type="Gene3D" id="1.20.5.1930">
    <property type="match status" value="1"/>
</dbReference>
<evidence type="ECO:0000256" key="3">
    <source>
        <dbReference type="ARBA" id="ARBA00022553"/>
    </source>
</evidence>
<evidence type="ECO:0000256" key="9">
    <source>
        <dbReference type="SAM" id="MobiDB-lite"/>
    </source>
</evidence>
<evidence type="ECO:0000256" key="1">
    <source>
        <dbReference type="ARBA" id="ARBA00000085"/>
    </source>
</evidence>
<dbReference type="Pfam" id="PF02518">
    <property type="entry name" value="HATPase_c"/>
    <property type="match status" value="1"/>
</dbReference>
<dbReference type="Proteomes" id="UP000553888">
    <property type="component" value="Unassembled WGS sequence"/>
</dbReference>
<keyword evidence="5" id="KW-0547">Nucleotide-binding</keyword>
<keyword evidence="3" id="KW-0597">Phosphoprotein</keyword>
<dbReference type="AlphaFoldDB" id="A0A852YH06"/>
<evidence type="ECO:0000256" key="10">
    <source>
        <dbReference type="SAM" id="Phobius"/>
    </source>
</evidence>
<proteinExistence type="predicted"/>
<accession>A0A852YH06</accession>
<dbReference type="InterPro" id="IPR003594">
    <property type="entry name" value="HATPase_dom"/>
</dbReference>